<sequence>MERYVISNACSKEIIYKQKGTDVMFYLGIGEHTHLHWTDTSRELLVSICYNETGWQWSGSFLPDHLGDTQLKMRNFVLGTSNMIRVEVQNADISMGDEKIVGNIKGNSGTNLILLSDDYTGYMPYRIDNFSKEILRIYQQRCEIFDTVIHCYASYPYVWDEPCSPHRLVVEVPGERVLGSYALDDVKEYMPVYLPSTSEKPERTFFISVHAEGATKVLSVLDSSYHNFNEAKKSSVPHASEKRLYDHSQVRPTEYQEKISISLPYIGISLINSYPQELIFACIKDIQINLLQSLDRQRLSMQISFIQIDNQLRSTPYPVMLSFGSGYRSCQADYMKSRDDATRSRIEKSNPANICSSSSVPVFCLEISKWKKKDISFLSFEYIKLRMADFRLEIEQEVILSLFEFFTNISSGLQYGIRPSSNHYYGTSLKDSSSFVQTSENLRLNADQSPLGFAPILNAKSKKIAPLPSIIPIGAPWQEIYLLARTQKKIYIEMLELAPIKLTLSFSSAPWMLHNRILTSKEFLIHVSSISFFLESLNP</sequence>
<dbReference type="PANTHER" id="PTHR16166:SF143">
    <property type="entry name" value="PROTEIN SORTING-ASSOCIATED PROTEIN, PUTATIVE (DUF1162)-RELATED"/>
    <property type="match status" value="1"/>
</dbReference>
<gene>
    <name evidence="3" type="primary">LOC113784833</name>
</gene>
<evidence type="ECO:0000259" key="1">
    <source>
        <dbReference type="Pfam" id="PF25036"/>
    </source>
</evidence>
<dbReference type="STRING" id="3827.A0A3Q7Y7B7"/>
<reference evidence="3" key="1">
    <citation type="submission" date="2025-08" db="UniProtKB">
        <authorList>
            <consortium name="RefSeq"/>
        </authorList>
    </citation>
    <scope>IDENTIFICATION</scope>
    <source>
        <tissue evidence="3">Etiolated seedlings</tissue>
    </source>
</reference>
<dbReference type="InterPro" id="IPR009543">
    <property type="entry name" value="VPS13_VAB"/>
</dbReference>
<name>A0A3Q7Y7B7_CICAR</name>
<dbReference type="GO" id="GO:0006623">
    <property type="term" value="P:protein targeting to vacuole"/>
    <property type="evidence" value="ECO:0007669"/>
    <property type="project" value="TreeGrafter"/>
</dbReference>
<dbReference type="GO" id="GO:0045053">
    <property type="term" value="P:protein retention in Golgi apparatus"/>
    <property type="evidence" value="ECO:0007669"/>
    <property type="project" value="TreeGrafter"/>
</dbReference>
<dbReference type="Pfam" id="PF25036">
    <property type="entry name" value="VPS13_VAB"/>
    <property type="match status" value="1"/>
</dbReference>
<dbReference type="OrthoDB" id="428159at2759"/>
<dbReference type="KEGG" id="cam:113784833"/>
<dbReference type="PANTHER" id="PTHR16166">
    <property type="entry name" value="VACUOLAR PROTEIN SORTING-ASSOCIATED PROTEIN VPS13"/>
    <property type="match status" value="1"/>
</dbReference>
<dbReference type="Proteomes" id="UP000087171">
    <property type="component" value="Unplaced"/>
</dbReference>
<proteinExistence type="predicted"/>
<dbReference type="InterPro" id="IPR026847">
    <property type="entry name" value="VPS13"/>
</dbReference>
<feature type="non-terminal residue" evidence="3">
    <location>
        <position position="539"/>
    </location>
</feature>
<dbReference type="RefSeq" id="XP_027186872.1">
    <property type="nucleotide sequence ID" value="XM_027331071.1"/>
</dbReference>
<keyword evidence="2" id="KW-1185">Reference proteome</keyword>
<evidence type="ECO:0000313" key="3">
    <source>
        <dbReference type="RefSeq" id="XP_027186872.1"/>
    </source>
</evidence>
<feature type="domain" description="Vacuolar protein sorting-associated protein 13 VPS13 adaptor binding" evidence="1">
    <location>
        <begin position="3"/>
        <end position="164"/>
    </location>
</feature>
<protein>
    <submittedName>
        <fullName evidence="3">Vacuolar protein sorting-associated protein 13D</fullName>
    </submittedName>
</protein>
<accession>A0A3Q7Y7B7</accession>
<organism evidence="2 3">
    <name type="scientific">Cicer arietinum</name>
    <name type="common">Chickpea</name>
    <name type="synonym">Garbanzo</name>
    <dbReference type="NCBI Taxonomy" id="3827"/>
    <lineage>
        <taxon>Eukaryota</taxon>
        <taxon>Viridiplantae</taxon>
        <taxon>Streptophyta</taxon>
        <taxon>Embryophyta</taxon>
        <taxon>Tracheophyta</taxon>
        <taxon>Spermatophyta</taxon>
        <taxon>Magnoliopsida</taxon>
        <taxon>eudicotyledons</taxon>
        <taxon>Gunneridae</taxon>
        <taxon>Pentapetalae</taxon>
        <taxon>rosids</taxon>
        <taxon>fabids</taxon>
        <taxon>Fabales</taxon>
        <taxon>Fabaceae</taxon>
        <taxon>Papilionoideae</taxon>
        <taxon>50 kb inversion clade</taxon>
        <taxon>NPAAA clade</taxon>
        <taxon>Hologalegina</taxon>
        <taxon>IRL clade</taxon>
        <taxon>Cicereae</taxon>
        <taxon>Cicer</taxon>
    </lineage>
</organism>
<dbReference type="AlphaFoldDB" id="A0A3Q7Y7B7"/>
<evidence type="ECO:0000313" key="2">
    <source>
        <dbReference type="Proteomes" id="UP000087171"/>
    </source>
</evidence>